<evidence type="ECO:0000256" key="2">
    <source>
        <dbReference type="SAM" id="Phobius"/>
    </source>
</evidence>
<dbReference type="AlphaFoldDB" id="A0A6V7VU32"/>
<dbReference type="InterPro" id="IPR007284">
    <property type="entry name" value="Ground-like_dom"/>
</dbReference>
<feature type="region of interest" description="Disordered" evidence="1">
    <location>
        <begin position="284"/>
        <end position="324"/>
    </location>
</feature>
<feature type="domain" description="Ground-like" evidence="3">
    <location>
        <begin position="447"/>
        <end position="511"/>
    </location>
</feature>
<evidence type="ECO:0000313" key="5">
    <source>
        <dbReference type="Proteomes" id="UP000580250"/>
    </source>
</evidence>
<feature type="compositionally biased region" description="Pro residues" evidence="1">
    <location>
        <begin position="290"/>
        <end position="323"/>
    </location>
</feature>
<keyword evidence="2" id="KW-0812">Transmembrane</keyword>
<evidence type="ECO:0000313" key="4">
    <source>
        <dbReference type="EMBL" id="CAD2177681.1"/>
    </source>
</evidence>
<proteinExistence type="predicted"/>
<protein>
    <recommendedName>
        <fullName evidence="3">Ground-like domain-containing protein</fullName>
    </recommendedName>
</protein>
<dbReference type="Proteomes" id="UP000580250">
    <property type="component" value="Unassembled WGS sequence"/>
</dbReference>
<dbReference type="OrthoDB" id="5775991at2759"/>
<name>A0A6V7VU32_MELEN</name>
<reference evidence="4 5" key="1">
    <citation type="submission" date="2020-08" db="EMBL/GenBank/DDBJ databases">
        <authorList>
            <person name="Koutsovoulos G."/>
            <person name="Danchin GJ E."/>
        </authorList>
    </citation>
    <scope>NUCLEOTIDE SEQUENCE [LARGE SCALE GENOMIC DNA]</scope>
</reference>
<keyword evidence="2" id="KW-1133">Transmembrane helix</keyword>
<evidence type="ECO:0000256" key="1">
    <source>
        <dbReference type="SAM" id="MobiDB-lite"/>
    </source>
</evidence>
<keyword evidence="2" id="KW-0472">Membrane</keyword>
<comment type="caution">
    <text evidence="4">The sequence shown here is derived from an EMBL/GenBank/DDBJ whole genome shotgun (WGS) entry which is preliminary data.</text>
</comment>
<gene>
    <name evidence="4" type="ORF">MENT_LOCUS29571</name>
</gene>
<dbReference type="Pfam" id="PF04155">
    <property type="entry name" value="Ground-like"/>
    <property type="match status" value="1"/>
</dbReference>
<sequence length="518" mass="59571">MLKPDFSHRPVSDWDNCLKLILILRYMLLITRTNLTISLAFLIILFIISHNFPSTILADKLTTNKASIDGEKLKTQLLESLNSYGKIRGSEEFLEPIGNKNPKKLFLDAQTTFKAFEHPDSLNNSSSMLTENEKSKQAKTLGEWRRKIYKFLGLNKRKEEKSALTTTKQSPPPLVLRDDEFSSTPLPIFMEKEDEDNLCNHYKRKDQQKFQNKIIRLAPIQPIFTSVKENPLHWNFGSFNKNIKENPGGCGGDEQQQQLTLMALEQENKLKASADKTRNLQIPLPSIQQQPPPPPPQLSPLQFPPPPPQLPQAPQPLPPPPLIQPFLPLQFPNNLFPTLPSLITTPPFQPTSFANPLELVQQHPEKEYLKELENVPEDYLDEQENKLPCPERAFGRGCQKQRDQQQQPKQKASSDVFIEAANEKQRQQKPSQPSQPQYLPSWSENREMCNSNRLRSLIYQLLVNTRINDPTINVERSKRFLQQKAESLFGNFYNVICGTGFFSYIAHTDEFWFVGFLK</sequence>
<feature type="region of interest" description="Disordered" evidence="1">
    <location>
        <begin position="390"/>
        <end position="442"/>
    </location>
</feature>
<feature type="transmembrane region" description="Helical" evidence="2">
    <location>
        <begin position="26"/>
        <end position="48"/>
    </location>
</feature>
<organism evidence="4 5">
    <name type="scientific">Meloidogyne enterolobii</name>
    <name type="common">Root-knot nematode worm</name>
    <name type="synonym">Meloidogyne mayaguensis</name>
    <dbReference type="NCBI Taxonomy" id="390850"/>
    <lineage>
        <taxon>Eukaryota</taxon>
        <taxon>Metazoa</taxon>
        <taxon>Ecdysozoa</taxon>
        <taxon>Nematoda</taxon>
        <taxon>Chromadorea</taxon>
        <taxon>Rhabditida</taxon>
        <taxon>Tylenchina</taxon>
        <taxon>Tylenchomorpha</taxon>
        <taxon>Tylenchoidea</taxon>
        <taxon>Meloidogynidae</taxon>
        <taxon>Meloidogyninae</taxon>
        <taxon>Meloidogyne</taxon>
    </lineage>
</organism>
<accession>A0A6V7VU32</accession>
<evidence type="ECO:0000259" key="3">
    <source>
        <dbReference type="Pfam" id="PF04155"/>
    </source>
</evidence>
<feature type="compositionally biased region" description="Low complexity" evidence="1">
    <location>
        <begin position="428"/>
        <end position="442"/>
    </location>
</feature>
<dbReference type="EMBL" id="CAJEWN010000302">
    <property type="protein sequence ID" value="CAD2177681.1"/>
    <property type="molecule type" value="Genomic_DNA"/>
</dbReference>